<protein>
    <submittedName>
        <fullName evidence="1">Uncharacterized protein</fullName>
    </submittedName>
</protein>
<reference evidence="1" key="1">
    <citation type="journal article" date="2020" name="Nature">
        <title>Giant virus diversity and host interactions through global metagenomics.</title>
        <authorList>
            <person name="Schulz F."/>
            <person name="Roux S."/>
            <person name="Paez-Espino D."/>
            <person name="Jungbluth S."/>
            <person name="Walsh D.A."/>
            <person name="Denef V.J."/>
            <person name="McMahon K.D."/>
            <person name="Konstantinidis K.T."/>
            <person name="Eloe-Fadrosh E.A."/>
            <person name="Kyrpides N.C."/>
            <person name="Woyke T."/>
        </authorList>
    </citation>
    <scope>NUCLEOTIDE SEQUENCE</scope>
    <source>
        <strain evidence="1">GVMAG-M-3300023184-68</strain>
    </source>
</reference>
<dbReference type="EMBL" id="MN740154">
    <property type="protein sequence ID" value="QHT90523.1"/>
    <property type="molecule type" value="Genomic_DNA"/>
</dbReference>
<evidence type="ECO:0000313" key="1">
    <source>
        <dbReference type="EMBL" id="QHT90523.1"/>
    </source>
</evidence>
<organism evidence="1">
    <name type="scientific">viral metagenome</name>
    <dbReference type="NCBI Taxonomy" id="1070528"/>
    <lineage>
        <taxon>unclassified sequences</taxon>
        <taxon>metagenomes</taxon>
        <taxon>organismal metagenomes</taxon>
    </lineage>
</organism>
<dbReference type="AlphaFoldDB" id="A0A6C0IG94"/>
<sequence>MYMRIREITPFLHASLYHYPRFESFEDIQSCGIHEWGVLSKDTVKQIMLVREKSRISVSESALPILGNECRKHTEPHSGSTRFTTDASELLTSPGEKLELVVSDVEVRVSSEEANVPRNPTPVSLRSTIFSPRKQDSLFWSMYIAKHGVGEFFEIGSKYMNKEIEEKSKIMEFMKTNRPLLKSMKITSDKGQEIMGDLMTNKKTELTVVCAFALFYQVRIWVVSEDSRTYFEFLPHNSDDNTPVYVIHRSKPKRSEPLCSDARNEVEASPPNVDGLRTSALGSYTRFTTVSYTVDTHVLEETLIRIRDDMFRLESPTFHMKGISNYKITDLEKIIKILGITRPPEITKWKKNDMYNTIRLHCMTAWLDR</sequence>
<proteinExistence type="predicted"/>
<accession>A0A6C0IG94</accession>
<name>A0A6C0IG94_9ZZZZ</name>